<comment type="caution">
    <text evidence="1">The sequence shown here is derived from an EMBL/GenBank/DDBJ whole genome shotgun (WGS) entry which is preliminary data.</text>
</comment>
<protein>
    <submittedName>
        <fullName evidence="1">Uncharacterized protein</fullName>
    </submittedName>
</protein>
<evidence type="ECO:0000313" key="2">
    <source>
        <dbReference type="Proteomes" id="UP001642464"/>
    </source>
</evidence>
<dbReference type="EMBL" id="CAXAMM010000272">
    <property type="protein sequence ID" value="CAK8986798.1"/>
    <property type="molecule type" value="Genomic_DNA"/>
</dbReference>
<keyword evidence="2" id="KW-1185">Reference proteome</keyword>
<reference evidence="1 2" key="1">
    <citation type="submission" date="2024-02" db="EMBL/GenBank/DDBJ databases">
        <authorList>
            <person name="Chen Y."/>
            <person name="Shah S."/>
            <person name="Dougan E. K."/>
            <person name="Thang M."/>
            <person name="Chan C."/>
        </authorList>
    </citation>
    <scope>NUCLEOTIDE SEQUENCE [LARGE SCALE GENOMIC DNA]</scope>
</reference>
<name>A0ABP0HAR9_9DINO</name>
<organism evidence="1 2">
    <name type="scientific">Durusdinium trenchii</name>
    <dbReference type="NCBI Taxonomy" id="1381693"/>
    <lineage>
        <taxon>Eukaryota</taxon>
        <taxon>Sar</taxon>
        <taxon>Alveolata</taxon>
        <taxon>Dinophyceae</taxon>
        <taxon>Suessiales</taxon>
        <taxon>Symbiodiniaceae</taxon>
        <taxon>Durusdinium</taxon>
    </lineage>
</organism>
<gene>
    <name evidence="1" type="ORF">SCF082_LOCUS705</name>
</gene>
<accession>A0ABP0HAR9</accession>
<dbReference type="Proteomes" id="UP001642464">
    <property type="component" value="Unassembled WGS sequence"/>
</dbReference>
<evidence type="ECO:0000313" key="1">
    <source>
        <dbReference type="EMBL" id="CAK8986798.1"/>
    </source>
</evidence>
<proteinExistence type="predicted"/>
<sequence>MKPWPPVGFQHARGGLGCEAVCAFLEQLSSFCCKHQLELSGSMMLVSHSLYNLASSPSPSSSSILPASVRGIVCGSARLTTVPSRSTRNLVKFHLMKAPIAPPFSFLRYVNSGCAPSPLTSIFSNIWKVTPKLSVTNLRITSGEPGSWPPNSLDGNARISSPRSLYSSYSCCNSL</sequence>